<keyword evidence="1" id="KW-1133">Transmembrane helix</keyword>
<evidence type="ECO:0000256" key="1">
    <source>
        <dbReference type="SAM" id="Phobius"/>
    </source>
</evidence>
<protein>
    <submittedName>
        <fullName evidence="2">YD repeat protein</fullName>
    </submittedName>
</protein>
<name>A0A3G7TS47_9PSED</name>
<dbReference type="NCBIfam" id="TIGR03696">
    <property type="entry name" value="Rhs_assc_core"/>
    <property type="match status" value="1"/>
</dbReference>
<sequence length="411" mass="43360">MRSMETQASLGLGYIERVSNLGTGLSYRGYWSNTMKKVKSNASKSQLRALDNPGSVRANEPFLPSQPQELRESVPRASIIGFNGQLFDSISGTYLLGNGYRAYSPTMRAFYSPDSLSPFGAGGVSRYQYCNLNPVNYTDPSGHSVVGTAIGIIAALSAVTGAVSVGLEIGRQVHSQSDPEYSAYLRELEIGFGTASAILGVVAVVAGAARYTRRQAVARSASAMTSRATSTSSLSSIGRPIQTSGRSFSAPNLRSMGLSSPEFAGYHGSTLANAQGLKAGLRSGPMGTASGLARGPGFYIAPMRNLADDFAENASILGYDDLRFENIYRAGDAGIAKTYGVYVQNYSSVLASGRQIAWGQLGGGGFGVPAVLSDIEVVLRPSLYRSVSIRSISQGAVFRGQLPTKALSSIW</sequence>
<dbReference type="Proteomes" id="UP000268048">
    <property type="component" value="Chromosome"/>
</dbReference>
<dbReference type="InterPro" id="IPR022385">
    <property type="entry name" value="Rhs_assc_core"/>
</dbReference>
<keyword evidence="1" id="KW-0472">Membrane</keyword>
<dbReference type="AlphaFoldDB" id="A0A3G7TS47"/>
<dbReference type="Gene3D" id="2.180.10.10">
    <property type="entry name" value="RHS repeat-associated core"/>
    <property type="match status" value="1"/>
</dbReference>
<accession>A0A3G7TS47</accession>
<organism evidence="2 3">
    <name type="scientific">Pseudomonas chlororaphis</name>
    <dbReference type="NCBI Taxonomy" id="587753"/>
    <lineage>
        <taxon>Bacteria</taxon>
        <taxon>Pseudomonadati</taxon>
        <taxon>Pseudomonadota</taxon>
        <taxon>Gammaproteobacteria</taxon>
        <taxon>Pseudomonadales</taxon>
        <taxon>Pseudomonadaceae</taxon>
        <taxon>Pseudomonas</taxon>
    </lineage>
</organism>
<evidence type="ECO:0000313" key="2">
    <source>
        <dbReference type="EMBL" id="AZE49076.1"/>
    </source>
</evidence>
<feature type="transmembrane region" description="Helical" evidence="1">
    <location>
        <begin position="145"/>
        <end position="170"/>
    </location>
</feature>
<gene>
    <name evidence="2" type="ORF">C4K04_3404</name>
</gene>
<dbReference type="SUPFAM" id="SSF56399">
    <property type="entry name" value="ADP-ribosylation"/>
    <property type="match status" value="1"/>
</dbReference>
<feature type="transmembrane region" description="Helical" evidence="1">
    <location>
        <begin position="190"/>
        <end position="209"/>
    </location>
</feature>
<proteinExistence type="predicted"/>
<reference evidence="2 3" key="1">
    <citation type="submission" date="2018-03" db="EMBL/GenBank/DDBJ databases">
        <title>Diversity of phytobeneficial traits revealed by whole-genome analysis of worldwide-isolated phenazine-producing Pseudomonas spp.</title>
        <authorList>
            <person name="Biessy A."/>
            <person name="Novinscak A."/>
            <person name="Blom J."/>
            <person name="Leger G."/>
            <person name="Thomashow L.S."/>
            <person name="Cazorla F.M."/>
            <person name="Josic D."/>
            <person name="Filion M."/>
        </authorList>
    </citation>
    <scope>NUCLEOTIDE SEQUENCE [LARGE SCALE GENOMIC DNA]</scope>
    <source>
        <strain evidence="2 3">B25</strain>
    </source>
</reference>
<evidence type="ECO:0000313" key="3">
    <source>
        <dbReference type="Proteomes" id="UP000268048"/>
    </source>
</evidence>
<keyword evidence="1" id="KW-0812">Transmembrane</keyword>
<dbReference type="EMBL" id="CP027753">
    <property type="protein sequence ID" value="AZE49076.1"/>
    <property type="molecule type" value="Genomic_DNA"/>
</dbReference>